<keyword evidence="3" id="KW-0456">Lyase</keyword>
<organism evidence="3 4">
    <name type="scientific">Mycobacterium innocens</name>
    <dbReference type="NCBI Taxonomy" id="2341083"/>
    <lineage>
        <taxon>Bacteria</taxon>
        <taxon>Bacillati</taxon>
        <taxon>Actinomycetota</taxon>
        <taxon>Actinomycetes</taxon>
        <taxon>Mycobacteriales</taxon>
        <taxon>Mycobacteriaceae</taxon>
        <taxon>Mycobacterium</taxon>
    </lineage>
</organism>
<dbReference type="InterPro" id="IPR006311">
    <property type="entry name" value="TAT_signal"/>
</dbReference>
<gene>
    <name evidence="3" type="primary">ldi</name>
    <name evidence="3" type="ORF">LAUMK13_05669</name>
</gene>
<dbReference type="OrthoDB" id="3561361at2"/>
<evidence type="ECO:0000313" key="4">
    <source>
        <dbReference type="Proteomes" id="UP000267289"/>
    </source>
</evidence>
<protein>
    <submittedName>
        <fullName evidence="3">Linalool dehydratase/isomerase</fullName>
        <ecNumber evidence="3">4.2.1.127</ecNumber>
    </submittedName>
</protein>
<dbReference type="GO" id="GO:0016829">
    <property type="term" value="F:lyase activity"/>
    <property type="evidence" value="ECO:0007669"/>
    <property type="project" value="UniProtKB-KW"/>
</dbReference>
<reference evidence="3 4" key="1">
    <citation type="submission" date="2018-09" db="EMBL/GenBank/DDBJ databases">
        <authorList>
            <person name="Tagini F."/>
        </authorList>
    </citation>
    <scope>NUCLEOTIDE SEQUENCE [LARGE SCALE GENOMIC DNA]</scope>
    <source>
        <strain evidence="3 4">MK13</strain>
    </source>
</reference>
<dbReference type="EMBL" id="UPHQ01000314">
    <property type="protein sequence ID" value="VBA46443.1"/>
    <property type="molecule type" value="Genomic_DNA"/>
</dbReference>
<feature type="transmembrane region" description="Helical" evidence="1">
    <location>
        <begin position="98"/>
        <end position="115"/>
    </location>
</feature>
<evidence type="ECO:0000313" key="3">
    <source>
        <dbReference type="EMBL" id="VBA46443.1"/>
    </source>
</evidence>
<proteinExistence type="predicted"/>
<dbReference type="PROSITE" id="PS51318">
    <property type="entry name" value="TAT"/>
    <property type="match status" value="1"/>
</dbReference>
<feature type="domain" description="Linalool dehydratase/isomerase" evidence="2">
    <location>
        <begin position="218"/>
        <end position="515"/>
    </location>
</feature>
<feature type="transmembrane region" description="Helical" evidence="1">
    <location>
        <begin position="31"/>
        <end position="51"/>
    </location>
</feature>
<keyword evidence="1" id="KW-0472">Membrane</keyword>
<feature type="transmembrane region" description="Helical" evidence="1">
    <location>
        <begin position="71"/>
        <end position="91"/>
    </location>
</feature>
<keyword evidence="1" id="KW-0812">Transmembrane</keyword>
<evidence type="ECO:0000256" key="1">
    <source>
        <dbReference type="SAM" id="Phobius"/>
    </source>
</evidence>
<dbReference type="InterPro" id="IPR041411">
    <property type="entry name" value="Ldi"/>
</dbReference>
<keyword evidence="4" id="KW-1185">Reference proteome</keyword>
<dbReference type="Proteomes" id="UP000267289">
    <property type="component" value="Unassembled WGS sequence"/>
</dbReference>
<dbReference type="GO" id="GO:0016853">
    <property type="term" value="F:isomerase activity"/>
    <property type="evidence" value="ECO:0007669"/>
    <property type="project" value="UniProtKB-KW"/>
</dbReference>
<dbReference type="EC" id="4.2.1.127" evidence="3"/>
<name>A0A498QJJ1_9MYCO</name>
<feature type="transmembrane region" description="Helical" evidence="1">
    <location>
        <begin position="121"/>
        <end position="140"/>
    </location>
</feature>
<dbReference type="RefSeq" id="WP_075544878.1">
    <property type="nucleotide sequence ID" value="NZ_UPHQ01000314.1"/>
</dbReference>
<keyword evidence="3" id="KW-0413">Isomerase</keyword>
<dbReference type="Pfam" id="PF18566">
    <property type="entry name" value="Ldi"/>
    <property type="match status" value="1"/>
</dbReference>
<dbReference type="AlphaFoldDB" id="A0A498QJJ1"/>
<evidence type="ECO:0000259" key="2">
    <source>
        <dbReference type="Pfam" id="PF18566"/>
    </source>
</evidence>
<accession>A0A498QJJ1</accession>
<keyword evidence="1" id="KW-1133">Transmembrane helix</keyword>
<sequence length="633" mass="70221">MTKPATATRPADLPPAALGPLTRRRLLRTSVVYAAIVTVGAVLVWLGSPAWQVFGVGLWYPGAGFLALGGWHWALTLVTLVLFAASLVAWFGAGANTFPPLLWLTAAAIAAVLSHGHVSNYGIGVAVALAGVAIALLFVWRTIARARLARTRSERAAYLPARVVALRERAAGAPAVNDRELDADALAGLRYIFDRALQDASDFSNFDKIDQFQTSAIRYQVNQLGYALAQVSFHYTPAFSGYSHEAQNRLVEKYLEHLVWGYWRWENAWGRLSLDADPAKTDNIMLTGYLALHVHNMTAATGDHRWNREGALTFRLNDRKVFRHDGHSLIEQLMRNFHTQHFTLWPCEPNWIYPACNLRGAMAVRSYDRVFGTSHWDDIRDMFRLRLDTEFTNPDGSMVALRSSHTGFAVPFPMPNAAVPQLVNALFPDVAQRYWAISRQEEFYRDEHGLRVKPPPMGIDFGNYRPSVVSDVAALVNGATEMGDQEAVAAARDELHCRLTPVRQNGALYFKGVSTLWNAWIAQDRTGFRDCWRSLVIDPPAECIAHGPQLARVKYPDVQVASARNDGQTLRLVLRPAGSVAEQDLTLARLDPGRRYHVSGDGRDRTITADARGCAIVPVDLHARLELTVTPSG</sequence>